<dbReference type="Proteomes" id="UP000251937">
    <property type="component" value="Unassembled WGS sequence"/>
</dbReference>
<gene>
    <name evidence="2" type="ORF">NCTC11212_04045</name>
    <name evidence="1" type="ORF">SAMN05421800_1367</name>
</gene>
<accession>A0AAX2IR11</accession>
<protein>
    <submittedName>
        <fullName evidence="2">Uncharacterized protein</fullName>
    </submittedName>
</protein>
<name>A0AAX2IR11_9FLAO</name>
<evidence type="ECO:0000313" key="4">
    <source>
        <dbReference type="Proteomes" id="UP000251937"/>
    </source>
</evidence>
<dbReference type="EMBL" id="FUZE01000036">
    <property type="protein sequence ID" value="SKC11635.1"/>
    <property type="molecule type" value="Genomic_DNA"/>
</dbReference>
<reference evidence="1 3" key="1">
    <citation type="submission" date="2017-02" db="EMBL/GenBank/DDBJ databases">
        <authorList>
            <person name="Varghese N."/>
            <person name="Submissions S."/>
        </authorList>
    </citation>
    <scope>NUCLEOTIDE SEQUENCE [LARGE SCALE GENOMIC DNA]</scope>
    <source>
        <strain evidence="1 3">DSM 16775</strain>
    </source>
</reference>
<evidence type="ECO:0000313" key="3">
    <source>
        <dbReference type="Proteomes" id="UP000190669"/>
    </source>
</evidence>
<keyword evidence="3" id="KW-1185">Reference proteome</keyword>
<dbReference type="EMBL" id="UAVR01000023">
    <property type="protein sequence ID" value="SQA92391.1"/>
    <property type="molecule type" value="Genomic_DNA"/>
</dbReference>
<dbReference type="KEGG" id="cbp:EB354_02285"/>
<dbReference type="AlphaFoldDB" id="A0AAX2IR11"/>
<dbReference type="Proteomes" id="UP000190669">
    <property type="component" value="Unassembled WGS sequence"/>
</dbReference>
<evidence type="ECO:0000313" key="2">
    <source>
        <dbReference type="EMBL" id="SQA92391.1"/>
    </source>
</evidence>
<proteinExistence type="predicted"/>
<comment type="caution">
    <text evidence="2">The sequence shown here is derived from an EMBL/GenBank/DDBJ whole genome shotgun (WGS) entry which is preliminary data.</text>
</comment>
<sequence>MIFKIKPNQHFTIMKKLFTFCSIVLSFTIYSQNIQTELFLNENQIDNDFKSDVRIEKLFRKSNKDSILVIAEIKNDSLFSIYVKNNTQEDLQFIPQDNKLCIIQEALTQDKNWKPIEFWVNSDCGISYLNKINVKFGEIIGLRSKKYYGNFKTKIRFKLLINSKVYYSNSITASINKSKFAKSIWYNQIKEIYYPNKSEKEVENILFLNK</sequence>
<organism evidence="2 4">
    <name type="scientific">Chryseobacterium balustinum</name>
    <dbReference type="NCBI Taxonomy" id="246"/>
    <lineage>
        <taxon>Bacteria</taxon>
        <taxon>Pseudomonadati</taxon>
        <taxon>Bacteroidota</taxon>
        <taxon>Flavobacteriia</taxon>
        <taxon>Flavobacteriales</taxon>
        <taxon>Weeksellaceae</taxon>
        <taxon>Chryseobacterium group</taxon>
        <taxon>Chryseobacterium</taxon>
    </lineage>
</organism>
<reference evidence="2 4" key="2">
    <citation type="submission" date="2018-06" db="EMBL/GenBank/DDBJ databases">
        <authorList>
            <consortium name="Pathogen Informatics"/>
            <person name="Doyle S."/>
        </authorList>
    </citation>
    <scope>NUCLEOTIDE SEQUENCE [LARGE SCALE GENOMIC DNA]</scope>
    <source>
        <strain evidence="2 4">NCTC11212</strain>
    </source>
</reference>
<evidence type="ECO:0000313" key="1">
    <source>
        <dbReference type="EMBL" id="SKC11635.1"/>
    </source>
</evidence>